<evidence type="ECO:0000313" key="5">
    <source>
        <dbReference type="Proteomes" id="UP000260457"/>
    </source>
</evidence>
<feature type="transmembrane region" description="Helical" evidence="1">
    <location>
        <begin position="64"/>
        <end position="83"/>
    </location>
</feature>
<evidence type="ECO:0000313" key="3">
    <source>
        <dbReference type="EMBL" id="PEJ23573.1"/>
    </source>
</evidence>
<evidence type="ECO:0000256" key="1">
    <source>
        <dbReference type="SAM" id="Phobius"/>
    </source>
</evidence>
<dbReference type="KEGG" id="pbut:DTO10_01735"/>
<dbReference type="AlphaFoldDB" id="A0AAX0RQ68"/>
<feature type="transmembrane region" description="Helical" evidence="1">
    <location>
        <begin position="40"/>
        <end position="58"/>
    </location>
</feature>
<reference evidence="3 4" key="1">
    <citation type="submission" date="2017-09" db="EMBL/GenBank/DDBJ databases">
        <title>Large-scale bioinformatics analysis of Bacillus genomes uncovers conserved roles of natural products in bacterial physiology.</title>
        <authorList>
            <consortium name="Agbiome Team Llc"/>
            <person name="Bleich R.M."/>
            <person name="Kirk G.J."/>
            <person name="Santa Maria K.C."/>
            <person name="Allen S.E."/>
            <person name="Farag S."/>
            <person name="Shank E.A."/>
            <person name="Bowers A."/>
        </authorList>
    </citation>
    <scope>NUCLEOTIDE SEQUENCE [LARGE SCALE GENOMIC DNA]</scope>
    <source>
        <strain evidence="3 4">AFS003229</strain>
    </source>
</reference>
<gene>
    <name evidence="3" type="ORF">CN689_27855</name>
    <name evidence="2" type="ORF">DTO10_01735</name>
</gene>
<proteinExistence type="predicted"/>
<dbReference type="Proteomes" id="UP000260457">
    <property type="component" value="Chromosome"/>
</dbReference>
<feature type="transmembrane region" description="Helical" evidence="1">
    <location>
        <begin position="6"/>
        <end position="28"/>
    </location>
</feature>
<evidence type="ECO:0000313" key="2">
    <source>
        <dbReference type="EMBL" id="AXN37241.1"/>
    </source>
</evidence>
<feature type="transmembrane region" description="Helical" evidence="1">
    <location>
        <begin position="104"/>
        <end position="122"/>
    </location>
</feature>
<protein>
    <submittedName>
        <fullName evidence="3">DUF2306 domain-containing protein</fullName>
    </submittedName>
</protein>
<reference evidence="2 5" key="2">
    <citation type="submission" date="2018-07" db="EMBL/GenBank/DDBJ databases">
        <title>The molecular basis for the intramolecular migration of carboxyl group in the catabolism of para-hydroxybenzoate via gentisate.</title>
        <authorList>
            <person name="Zhao H."/>
            <person name="Xu Y."/>
            <person name="Lin S."/>
            <person name="Spain J.C."/>
            <person name="Zhou N.-Y."/>
        </authorList>
    </citation>
    <scope>NUCLEOTIDE SEQUENCE [LARGE SCALE GENOMIC DNA]</scope>
    <source>
        <strain evidence="2 5">PHB-7a</strain>
    </source>
</reference>
<sequence length="170" mass="19760">MDTFQVLLIIHIIFGIICLFSGVIAMSAKKRRGIHTKWGELYHASYVVIFITAIILSILRWEEIAYLFYVALFSYSFAIYGYLARKRRWKNWIHHHIRGMLGSYIGAVTALLVNIGDMVPLLNQLPKLWLWFIPTIIGTPLIYIVSQKYTKNKKEEPGKELSKKENNNTL</sequence>
<organism evidence="3 4">
    <name type="scientific">Peribacillus butanolivorans</name>
    <dbReference type="NCBI Taxonomy" id="421767"/>
    <lineage>
        <taxon>Bacteria</taxon>
        <taxon>Bacillati</taxon>
        <taxon>Bacillota</taxon>
        <taxon>Bacilli</taxon>
        <taxon>Bacillales</taxon>
        <taxon>Bacillaceae</taxon>
        <taxon>Peribacillus</taxon>
    </lineage>
</organism>
<dbReference type="EMBL" id="CP030926">
    <property type="protein sequence ID" value="AXN37241.1"/>
    <property type="molecule type" value="Genomic_DNA"/>
</dbReference>
<keyword evidence="5" id="KW-1185">Reference proteome</keyword>
<feature type="transmembrane region" description="Helical" evidence="1">
    <location>
        <begin position="128"/>
        <end position="145"/>
    </location>
</feature>
<keyword evidence="1" id="KW-1133">Transmembrane helix</keyword>
<keyword evidence="1" id="KW-0812">Transmembrane</keyword>
<dbReference type="Proteomes" id="UP000220106">
    <property type="component" value="Unassembled WGS sequence"/>
</dbReference>
<dbReference type="EMBL" id="NUEQ01000144">
    <property type="protein sequence ID" value="PEJ23573.1"/>
    <property type="molecule type" value="Genomic_DNA"/>
</dbReference>
<accession>A0AAX0RQ68</accession>
<dbReference type="InterPro" id="IPR018750">
    <property type="entry name" value="DUF2306_membrane"/>
</dbReference>
<name>A0AAX0RQ68_9BACI</name>
<keyword evidence="1" id="KW-0472">Membrane</keyword>
<dbReference type="Pfam" id="PF10067">
    <property type="entry name" value="DUF2306"/>
    <property type="match status" value="1"/>
</dbReference>
<evidence type="ECO:0000313" key="4">
    <source>
        <dbReference type="Proteomes" id="UP000220106"/>
    </source>
</evidence>
<dbReference type="RefSeq" id="WP_098178192.1">
    <property type="nucleotide sequence ID" value="NZ_CP030926.1"/>
</dbReference>